<dbReference type="Proteomes" id="UP000008387">
    <property type="component" value="Chromosome"/>
</dbReference>
<evidence type="ECO:0000256" key="3">
    <source>
        <dbReference type="ARBA" id="ARBA00010303"/>
    </source>
</evidence>
<reference evidence="15 16" key="1">
    <citation type="journal article" date="2011" name="J. Bacteriol.">
        <title>Genome sequence of Helicobacter bizzozeronii strain CIII-1, an isolate from human gastric mucosa.</title>
        <authorList>
            <person name="Schott T."/>
            <person name="Rossi M."/>
            <person name="Hanninen M.L."/>
        </authorList>
    </citation>
    <scope>NUCLEOTIDE SEQUENCE [LARGE SCALE GENOMIC DNA]</scope>
    <source>
        <strain evidence="15 16">CIII-1</strain>
    </source>
</reference>
<dbReference type="RefSeq" id="WP_013890625.1">
    <property type="nucleotide sequence ID" value="NC_015674.1"/>
</dbReference>
<dbReference type="KEGG" id="hbi:HBZC1_12200"/>
<dbReference type="GO" id="GO:0046381">
    <property type="term" value="P:CMP-N-acetylneuraminate metabolic process"/>
    <property type="evidence" value="ECO:0007669"/>
    <property type="project" value="TreeGrafter"/>
</dbReference>
<evidence type="ECO:0000256" key="11">
    <source>
        <dbReference type="ARBA" id="ARBA00030460"/>
    </source>
</evidence>
<keyword evidence="9" id="KW-0411">Iron-sulfur</keyword>
<evidence type="ECO:0000256" key="12">
    <source>
        <dbReference type="ARBA" id="ARBA00033362"/>
    </source>
</evidence>
<evidence type="ECO:0000313" key="16">
    <source>
        <dbReference type="Proteomes" id="UP000008387"/>
    </source>
</evidence>
<dbReference type="InterPro" id="IPR017941">
    <property type="entry name" value="Rieske_2Fe-2S"/>
</dbReference>
<comment type="similarity">
    <text evidence="3">Belongs to the CMP-Neu5Ac hydroxylase family.</text>
</comment>
<proteinExistence type="inferred from homology"/>
<evidence type="ECO:0000256" key="1">
    <source>
        <dbReference type="ARBA" id="ARBA00003414"/>
    </source>
</evidence>
<dbReference type="UniPathway" id="UPA00628"/>
<evidence type="ECO:0000256" key="8">
    <source>
        <dbReference type="ARBA" id="ARBA00023004"/>
    </source>
</evidence>
<keyword evidence="16" id="KW-1185">Reference proteome</keyword>
<evidence type="ECO:0000256" key="2">
    <source>
        <dbReference type="ARBA" id="ARBA00005141"/>
    </source>
</evidence>
<dbReference type="Gene3D" id="3.60.15.10">
    <property type="entry name" value="Ribonuclease Z/Hydroxyacylglutathione hydrolase-like"/>
    <property type="match status" value="1"/>
</dbReference>
<name>F8KTN6_HELBC</name>
<protein>
    <recommendedName>
        <fullName evidence="5">Cytidine monophosphate-N-acetylneuraminic acid hydroxylase</fullName>
        <ecNumber evidence="4">1.14.18.2</ecNumber>
    </recommendedName>
    <alternativeName>
        <fullName evidence="12">CMP-N-acetylneuraminate monooxygenase</fullName>
    </alternativeName>
    <alternativeName>
        <fullName evidence="11">CMP-Neu5Ac hydroxylase</fullName>
    </alternativeName>
    <alternativeName>
        <fullName evidence="10">CMP-NeuAc hydroxylase</fullName>
    </alternativeName>
</protein>
<dbReference type="GO" id="GO:0006054">
    <property type="term" value="P:N-acetylneuraminate metabolic process"/>
    <property type="evidence" value="ECO:0007669"/>
    <property type="project" value="UniProtKB-UniPathway"/>
</dbReference>
<dbReference type="GO" id="GO:0051537">
    <property type="term" value="F:2 iron, 2 sulfur cluster binding"/>
    <property type="evidence" value="ECO:0007669"/>
    <property type="project" value="UniProtKB-KW"/>
</dbReference>
<comment type="catalytic activity">
    <reaction evidence="13">
        <text>CMP-N-acetyl-beta-neuraminate + 2 Fe(II)-[cytochrome b5] + O2 + 2 H(+) = CMP-N-glycoloyl-beta-neuraminate + 2 Fe(III)-[cytochrome b5] + H2O</text>
        <dbReference type="Rhea" id="RHEA:16145"/>
        <dbReference type="Rhea" id="RHEA-COMP:10438"/>
        <dbReference type="Rhea" id="RHEA-COMP:10439"/>
        <dbReference type="ChEBI" id="CHEBI:15377"/>
        <dbReference type="ChEBI" id="CHEBI:15378"/>
        <dbReference type="ChEBI" id="CHEBI:15379"/>
        <dbReference type="ChEBI" id="CHEBI:29033"/>
        <dbReference type="ChEBI" id="CHEBI:29034"/>
        <dbReference type="ChEBI" id="CHEBI:57812"/>
        <dbReference type="ChEBI" id="CHEBI:58376"/>
        <dbReference type="EC" id="1.14.18.2"/>
    </reaction>
</comment>
<dbReference type="InterPro" id="IPR027033">
    <property type="entry name" value="Cnh"/>
</dbReference>
<dbReference type="InterPro" id="IPR036866">
    <property type="entry name" value="RibonucZ/Hydroxyglut_hydro"/>
</dbReference>
<dbReference type="PROSITE" id="PS51296">
    <property type="entry name" value="RIESKE"/>
    <property type="match status" value="1"/>
</dbReference>
<evidence type="ECO:0000256" key="7">
    <source>
        <dbReference type="ARBA" id="ARBA00022723"/>
    </source>
</evidence>
<dbReference type="HOGENOM" id="CLU_965658_0_0_7"/>
<evidence type="ECO:0000256" key="4">
    <source>
        <dbReference type="ARBA" id="ARBA00011904"/>
    </source>
</evidence>
<dbReference type="PANTHER" id="PTHR46522">
    <property type="entry name" value="CYTIDINE MONOPHOSPHATE-N-ACETYLNEURAMINIC ACID HYDROXYLASE"/>
    <property type="match status" value="1"/>
</dbReference>
<dbReference type="PANTHER" id="PTHR46522:SF1">
    <property type="entry name" value="INACTIVE CYTIDINE MONOPHOSPHATE-N-ACETYLNEURAMINIC ACID HYDROXYLASE"/>
    <property type="match status" value="1"/>
</dbReference>
<evidence type="ECO:0000256" key="9">
    <source>
        <dbReference type="ARBA" id="ARBA00023014"/>
    </source>
</evidence>
<dbReference type="GO" id="GO:0030338">
    <property type="term" value="F:CMP-N-acetylneuraminate monooxygenase activity"/>
    <property type="evidence" value="ECO:0007669"/>
    <property type="project" value="UniProtKB-EC"/>
</dbReference>
<feature type="domain" description="Rieske" evidence="14">
    <location>
        <begin position="48"/>
        <end position="106"/>
    </location>
</feature>
<evidence type="ECO:0000313" key="15">
    <source>
        <dbReference type="EMBL" id="CCB80206.1"/>
    </source>
</evidence>
<keyword evidence="6" id="KW-0001">2Fe-2S</keyword>
<evidence type="ECO:0000256" key="5">
    <source>
        <dbReference type="ARBA" id="ARBA00015403"/>
    </source>
</evidence>
<comment type="function">
    <text evidence="1">Sialic acids are components of carbohydrate chains of glycoconjugates and are involved in cell-cell recognition and cell-pathogen interactions. Catalyzes the conversion of CMP-N-acetylneuraminic acid (CMP-Neu5Ac) into its hydroxylated derivative CMP-N-glycolylneuraminic acid (CMP-Neu5Gc), a sialic acid abundantly expressed at the surface of many cells.</text>
</comment>
<dbReference type="AlphaFoldDB" id="F8KTN6"/>
<dbReference type="InterPro" id="IPR036922">
    <property type="entry name" value="Rieske_2Fe-2S_sf"/>
</dbReference>
<dbReference type="eggNOG" id="COG2220">
    <property type="taxonomic scope" value="Bacteria"/>
</dbReference>
<dbReference type="GO" id="GO:0005737">
    <property type="term" value="C:cytoplasm"/>
    <property type="evidence" value="ECO:0007669"/>
    <property type="project" value="TreeGrafter"/>
</dbReference>
<evidence type="ECO:0000256" key="6">
    <source>
        <dbReference type="ARBA" id="ARBA00022714"/>
    </source>
</evidence>
<evidence type="ECO:0000256" key="13">
    <source>
        <dbReference type="ARBA" id="ARBA00048491"/>
    </source>
</evidence>
<dbReference type="EMBL" id="FR871757">
    <property type="protein sequence ID" value="CCB80206.1"/>
    <property type="molecule type" value="Genomic_DNA"/>
</dbReference>
<dbReference type="Pfam" id="PF13483">
    <property type="entry name" value="Lactamase_B_3"/>
    <property type="match status" value="1"/>
</dbReference>
<accession>F8KTN6</accession>
<dbReference type="SUPFAM" id="SSF56281">
    <property type="entry name" value="Metallo-hydrolase/oxidoreductase"/>
    <property type="match status" value="1"/>
</dbReference>
<comment type="pathway">
    <text evidence="2">Amino-sugar metabolism; N-acetylneuraminate metabolism.</text>
</comment>
<keyword evidence="7" id="KW-0479">Metal-binding</keyword>
<dbReference type="STRING" id="1002804.HBZC1_12200"/>
<evidence type="ECO:0000256" key="10">
    <source>
        <dbReference type="ARBA" id="ARBA00029883"/>
    </source>
</evidence>
<organism evidence="15 16">
    <name type="scientific">Helicobacter bizzozeronii (strain CIII-1)</name>
    <dbReference type="NCBI Taxonomy" id="1002804"/>
    <lineage>
        <taxon>Bacteria</taxon>
        <taxon>Pseudomonadati</taxon>
        <taxon>Campylobacterota</taxon>
        <taxon>Epsilonproteobacteria</taxon>
        <taxon>Campylobacterales</taxon>
        <taxon>Helicobacteraceae</taxon>
        <taxon>Helicobacter</taxon>
    </lineage>
</organism>
<keyword evidence="8" id="KW-0408">Iron</keyword>
<dbReference type="EC" id="1.14.18.2" evidence="4"/>
<sequence>MEPKHLGRFSTQSIQTSLTLPSLQEGIYPLAEGAYFVKIVRGGSLEWVINNTYDHMGNPLCGGGNTLRCPKHGWVLDLNSLTYTNGACKRPLDPTSYTLDNHTLTLISATSLTNPYLPTQKGGFICRYLNHACLYFESAGLKIITDPWLVGPAFLTGWWLASPSSQEAMACLQEADVIYISHNHPDHLGPETFVHIPKDKFFICANFESQSTKKALKSLGFTRVIALDFGEIYAFNDRISCAVFKSGDFRDDSGLYLCLEGHEVLLSVDSNFLNRHTLPQHLTLPTAP</sequence>
<dbReference type="SUPFAM" id="SSF50022">
    <property type="entry name" value="ISP domain"/>
    <property type="match status" value="1"/>
</dbReference>
<dbReference type="GO" id="GO:0046872">
    <property type="term" value="F:metal ion binding"/>
    <property type="evidence" value="ECO:0007669"/>
    <property type="project" value="UniProtKB-KW"/>
</dbReference>
<gene>
    <name evidence="15" type="ordered locus">HBZC1_12200</name>
</gene>
<evidence type="ECO:0000259" key="14">
    <source>
        <dbReference type="PROSITE" id="PS51296"/>
    </source>
</evidence>